<dbReference type="Gene3D" id="3.40.50.720">
    <property type="entry name" value="NAD(P)-binding Rossmann-like Domain"/>
    <property type="match status" value="1"/>
</dbReference>
<feature type="domain" description="NAD(P)-binding" evidence="2">
    <location>
        <begin position="93"/>
        <end position="299"/>
    </location>
</feature>
<comment type="similarity">
    <text evidence="1">Belongs to the NAD(P)-dependent epimerase/dehydratase family.</text>
</comment>
<reference evidence="3 4" key="1">
    <citation type="submission" date="2024-09" db="EMBL/GenBank/DDBJ databases">
        <title>Chromosome-scale assembly of Riccia sorocarpa.</title>
        <authorList>
            <person name="Paukszto L."/>
        </authorList>
    </citation>
    <scope>NUCLEOTIDE SEQUENCE [LARGE SCALE GENOMIC DNA]</scope>
    <source>
        <strain evidence="3">LP-2024</strain>
        <tissue evidence="3">Aerial parts of the thallus</tissue>
    </source>
</reference>
<name>A0ABD3GL70_9MARC</name>
<dbReference type="InterPro" id="IPR036291">
    <property type="entry name" value="NAD(P)-bd_dom_sf"/>
</dbReference>
<keyword evidence="4" id="KW-1185">Reference proteome</keyword>
<dbReference type="SUPFAM" id="SSF51735">
    <property type="entry name" value="NAD(P)-binding Rossmann-fold domains"/>
    <property type="match status" value="1"/>
</dbReference>
<dbReference type="InterPro" id="IPR044163">
    <property type="entry name" value="SARED1-like"/>
</dbReference>
<evidence type="ECO:0000313" key="4">
    <source>
        <dbReference type="Proteomes" id="UP001633002"/>
    </source>
</evidence>
<gene>
    <name evidence="3" type="ORF">R1sor_021400</name>
</gene>
<accession>A0ABD3GL70</accession>
<dbReference type="AlphaFoldDB" id="A0ABD3GL70"/>
<dbReference type="CDD" id="cd05243">
    <property type="entry name" value="SDR_a5"/>
    <property type="match status" value="1"/>
</dbReference>
<sequence length="334" mass="36088">MARAGAFYIGATCSSSSPLLNQSPVGSLCRSQLKFYSSSTLSATCSLRSSSSTFWKFDEVSVSFPKFDHRKLQSTSRIVVAMAADKTTVLVTGASGRTGSIAFKKLEKRADEFALRGLVRSEESKAKLGGDGIYIGDITKPETLKEAFSGINALIILTSAVPKMKPGFDPSKGGRPEFYYEDGQYPEQVDWLGQKAQIDLAKEAGVKQIVLVGSMGGTDENNPLNSLGDGKILIWKRKSEKYLSESGIPYTIVRAGGLLDKDGGQRELLLGKDDSLLKTETKSLPRADVAEICVQALLHQEAKNKAFDAASKPEGEGTITTDFKAYFSQCTSTF</sequence>
<proteinExistence type="inferred from homology"/>
<dbReference type="Pfam" id="PF13460">
    <property type="entry name" value="NAD_binding_10"/>
    <property type="match status" value="1"/>
</dbReference>
<dbReference type="EMBL" id="JBJQOH010000007">
    <property type="protein sequence ID" value="KAL3678444.1"/>
    <property type="molecule type" value="Genomic_DNA"/>
</dbReference>
<protein>
    <recommendedName>
        <fullName evidence="2">NAD(P)-binding domain-containing protein</fullName>
    </recommendedName>
</protein>
<dbReference type="FunFam" id="3.40.50.720:FF:000253">
    <property type="entry name" value="Uncharacterized protein At5g02240"/>
    <property type="match status" value="1"/>
</dbReference>
<dbReference type="PANTHER" id="PTHR14194:SF86">
    <property type="entry name" value="OS05G0110300 PROTEIN"/>
    <property type="match status" value="1"/>
</dbReference>
<dbReference type="InterPro" id="IPR016040">
    <property type="entry name" value="NAD(P)-bd_dom"/>
</dbReference>
<evidence type="ECO:0000259" key="2">
    <source>
        <dbReference type="Pfam" id="PF13460"/>
    </source>
</evidence>
<dbReference type="PANTHER" id="PTHR14194">
    <property type="entry name" value="NITROGEN METABOLIC REGULATION PROTEIN NMR-RELATED"/>
    <property type="match status" value="1"/>
</dbReference>
<evidence type="ECO:0000313" key="3">
    <source>
        <dbReference type="EMBL" id="KAL3678444.1"/>
    </source>
</evidence>
<organism evidence="3 4">
    <name type="scientific">Riccia sorocarpa</name>
    <dbReference type="NCBI Taxonomy" id="122646"/>
    <lineage>
        <taxon>Eukaryota</taxon>
        <taxon>Viridiplantae</taxon>
        <taxon>Streptophyta</taxon>
        <taxon>Embryophyta</taxon>
        <taxon>Marchantiophyta</taxon>
        <taxon>Marchantiopsida</taxon>
        <taxon>Marchantiidae</taxon>
        <taxon>Marchantiales</taxon>
        <taxon>Ricciaceae</taxon>
        <taxon>Riccia</taxon>
    </lineage>
</organism>
<comment type="caution">
    <text evidence="3">The sequence shown here is derived from an EMBL/GenBank/DDBJ whole genome shotgun (WGS) entry which is preliminary data.</text>
</comment>
<dbReference type="Proteomes" id="UP001633002">
    <property type="component" value="Unassembled WGS sequence"/>
</dbReference>
<evidence type="ECO:0000256" key="1">
    <source>
        <dbReference type="ARBA" id="ARBA00007637"/>
    </source>
</evidence>